<evidence type="ECO:0000259" key="1">
    <source>
        <dbReference type="Pfam" id="PF18096"/>
    </source>
</evidence>
<feature type="domain" description="THUMP-like" evidence="1">
    <location>
        <begin position="322"/>
        <end position="389"/>
    </location>
</feature>
<gene>
    <name evidence="3" type="ORF">MARI151_50387</name>
</gene>
<name>A0A653V5V0_9FLAO</name>
<proteinExistence type="predicted"/>
<dbReference type="Pfam" id="PF18096">
    <property type="entry name" value="Thump_like"/>
    <property type="match status" value="1"/>
</dbReference>
<evidence type="ECO:0000313" key="3">
    <source>
        <dbReference type="EMBL" id="VXC01587.1"/>
    </source>
</evidence>
<dbReference type="EMBL" id="CABWLR010000005">
    <property type="protein sequence ID" value="VXC01587.1"/>
    <property type="molecule type" value="Genomic_DNA"/>
</dbReference>
<accession>A0A653V5V0</accession>
<feature type="domain" description="PG-1098 ferredoxin-like" evidence="2">
    <location>
        <begin position="279"/>
        <end position="321"/>
    </location>
</feature>
<dbReference type="InterPro" id="IPR029063">
    <property type="entry name" value="SAM-dependent_MTases_sf"/>
</dbReference>
<keyword evidence="4" id="KW-1185">Reference proteome</keyword>
<dbReference type="CDD" id="cd02440">
    <property type="entry name" value="AdoMet_MTases"/>
    <property type="match status" value="1"/>
</dbReference>
<dbReference type="Proteomes" id="UP000430202">
    <property type="component" value="Unassembled WGS sequence"/>
</dbReference>
<dbReference type="InterPro" id="IPR054168">
    <property type="entry name" value="PG_1098_Fer"/>
</dbReference>
<sequence length="392" mass="44854">MNKEILQPEVQKFIDDNLKTDVHRILLSKPKFNNVSQKELVEQIESKLKAKTKLPTWFEATTIYYPNKLNLSQTSSEITANYKASLMSGKAIVDVTGGFGVDSFAFAQKFEHVTHIERNNDLSLIAQHNFEQLEADNISCIADDGLEFLRNTPNSFDWLYIDPSRRDKNNKKVYYLSDCEPNIATETSFLFTKANNLLIKTGPLLDLKIGLTELSNVKEIHIVAVNNDVKEILWLMTKNFEQEPSIKTINFKNSLKQEFNFKPSDEVNAMPTFSIPQTYLYEPNAAILKSGSFQFVGEYFKLKKLHANSHLYTSKELITFPGRVFKIENIYEYSKKSFKKSGIEKANITTRNFPDSVAEIRKKLGLKEGGKNYLFCTKNLDGNLILISCVKH</sequence>
<dbReference type="Pfam" id="PF22013">
    <property type="entry name" value="PG_1098_Fer"/>
    <property type="match status" value="1"/>
</dbReference>
<dbReference type="Gene3D" id="3.40.50.150">
    <property type="entry name" value="Vaccinia Virus protein VP39"/>
    <property type="match status" value="1"/>
</dbReference>
<dbReference type="InterPro" id="IPR041497">
    <property type="entry name" value="Thump-like"/>
</dbReference>
<reference evidence="3 4" key="1">
    <citation type="submission" date="2019-10" db="EMBL/GenBank/DDBJ databases">
        <authorList>
            <person name="Karimi E."/>
        </authorList>
    </citation>
    <scope>NUCLEOTIDE SEQUENCE [LARGE SCALE GENOMIC DNA]</scope>
    <source>
        <strain evidence="3">Maribacter sp. 151</strain>
    </source>
</reference>
<dbReference type="Gene3D" id="1.10.10.1110">
    <property type="entry name" value="Methyltransferase PG1098, N-terminal domain"/>
    <property type="match status" value="1"/>
</dbReference>
<evidence type="ECO:0000313" key="4">
    <source>
        <dbReference type="Proteomes" id="UP000430202"/>
    </source>
</evidence>
<evidence type="ECO:0000259" key="2">
    <source>
        <dbReference type="Pfam" id="PF22013"/>
    </source>
</evidence>
<dbReference type="AlphaFoldDB" id="A0A653V5V0"/>
<organism evidence="3 4">
    <name type="scientific">Maribacter litoralis</name>
    <dbReference type="NCBI Taxonomy" id="2059726"/>
    <lineage>
        <taxon>Bacteria</taxon>
        <taxon>Pseudomonadati</taxon>
        <taxon>Bacteroidota</taxon>
        <taxon>Flavobacteriia</taxon>
        <taxon>Flavobacteriales</taxon>
        <taxon>Flavobacteriaceae</taxon>
        <taxon>Maribacter</taxon>
    </lineage>
</organism>
<protein>
    <submittedName>
        <fullName evidence="3">Uncharacterized protein</fullName>
    </submittedName>
</protein>
<dbReference type="SUPFAM" id="SSF53335">
    <property type="entry name" value="S-adenosyl-L-methionine-dependent methyltransferases"/>
    <property type="match status" value="1"/>
</dbReference>
<dbReference type="RefSeq" id="WP_159303584.1">
    <property type="nucleotide sequence ID" value="NZ_LR733271.1"/>
</dbReference>